<dbReference type="Proteomes" id="UP001642464">
    <property type="component" value="Unassembled WGS sequence"/>
</dbReference>
<sequence>VVFKAVWPSDFSMMSMEGSVFLHDFTSNLVDDPEAVCGMSVKFAAQSESCLDGPWSSVMRHVARWE</sequence>
<protein>
    <submittedName>
        <fullName evidence="1">Uncharacterized protein</fullName>
    </submittedName>
</protein>
<feature type="non-terminal residue" evidence="1">
    <location>
        <position position="66"/>
    </location>
</feature>
<evidence type="ECO:0000313" key="2">
    <source>
        <dbReference type="Proteomes" id="UP001642464"/>
    </source>
</evidence>
<name>A0ABP0JEN0_9DINO</name>
<keyword evidence="2" id="KW-1185">Reference proteome</keyword>
<comment type="caution">
    <text evidence="1">The sequence shown here is derived from an EMBL/GenBank/DDBJ whole genome shotgun (WGS) entry which is preliminary data.</text>
</comment>
<accession>A0ABP0JEN0</accession>
<proteinExistence type="predicted"/>
<feature type="non-terminal residue" evidence="1">
    <location>
        <position position="1"/>
    </location>
</feature>
<reference evidence="1 2" key="1">
    <citation type="submission" date="2024-02" db="EMBL/GenBank/DDBJ databases">
        <authorList>
            <person name="Chen Y."/>
            <person name="Shah S."/>
            <person name="Dougan E. K."/>
            <person name="Thang M."/>
            <person name="Chan C."/>
        </authorList>
    </citation>
    <scope>NUCLEOTIDE SEQUENCE [LARGE SCALE GENOMIC DNA]</scope>
</reference>
<organism evidence="1 2">
    <name type="scientific">Durusdinium trenchii</name>
    <dbReference type="NCBI Taxonomy" id="1381693"/>
    <lineage>
        <taxon>Eukaryota</taxon>
        <taxon>Sar</taxon>
        <taxon>Alveolata</taxon>
        <taxon>Dinophyceae</taxon>
        <taxon>Suessiales</taxon>
        <taxon>Symbiodiniaceae</taxon>
        <taxon>Durusdinium</taxon>
    </lineage>
</organism>
<gene>
    <name evidence="1" type="ORF">SCF082_LOCUS11638</name>
</gene>
<evidence type="ECO:0000313" key="1">
    <source>
        <dbReference type="EMBL" id="CAK9012756.1"/>
    </source>
</evidence>
<dbReference type="EMBL" id="CAXAMM010006925">
    <property type="protein sequence ID" value="CAK9012756.1"/>
    <property type="molecule type" value="Genomic_DNA"/>
</dbReference>